<name>A0ACA9KVW2_9GLOM</name>
<evidence type="ECO:0000313" key="1">
    <source>
        <dbReference type="EMBL" id="CAG8492281.1"/>
    </source>
</evidence>
<reference evidence="1" key="1">
    <citation type="submission" date="2021-06" db="EMBL/GenBank/DDBJ databases">
        <authorList>
            <person name="Kallberg Y."/>
            <person name="Tangrot J."/>
            <person name="Rosling A."/>
        </authorList>
    </citation>
    <scope>NUCLEOTIDE SEQUENCE</scope>
    <source>
        <strain evidence="1">28 12/20/2015</strain>
    </source>
</reference>
<gene>
    <name evidence="1" type="ORF">SPELUC_LOCUS2612</name>
</gene>
<dbReference type="EMBL" id="CAJVPW010001800">
    <property type="protein sequence ID" value="CAG8492281.1"/>
    <property type="molecule type" value="Genomic_DNA"/>
</dbReference>
<protein>
    <submittedName>
        <fullName evidence="1">16592_t:CDS:1</fullName>
    </submittedName>
</protein>
<proteinExistence type="predicted"/>
<accession>A0ACA9KVW2</accession>
<dbReference type="Proteomes" id="UP000789366">
    <property type="component" value="Unassembled WGS sequence"/>
</dbReference>
<keyword evidence="2" id="KW-1185">Reference proteome</keyword>
<sequence>MNEELSTAEFAKMLVSDQLSIGINISEVQIHNLSMDTGKATLLTTQLVFATTLGTASFLLFCFLRTRWSTMFAPRSRLVGLAPEPLPRLFFGWIVPLLKMPESEVLDRVGLDAAVILSFFGMSYRLFAFCSLFGLVVLSPIKFTGYIYGNHNKNPQDDTPVGIPEHDTSEPLESYGILLSYVIFTWVFSLATFYFTFYNYREFSIMRHNYYRKWKHTISARTVMVTVLPKSLQTELKLAEFYGSLGLGSVQSVVVYKNVRKLRHTLEKRTYYLRMLERAYQEYLGNPCDYPGYDPDEALKEFEQNRKILVLSNIPKRRPTTRDGFLGLFGKKVDKIEHYTDLFNYYDKLVEQGRHGKYMPTSVGFVTFENVISAQQAAQLLIYDEPFQCKTTIAPEPWNVYWHNLVIRQRETLIRTIIVNFLIILMVSSWSFANYSVVSLLKLSTLEKVFPWLADLAKKNKILKWIIQSTFAPLALTVLNNLLPPKLMLYFSSLQGFHTRSTVELSTFAKYFFFLILTLVEISLSTIVEDLIKNPRDIANQLATTLPGSAPLFINLVVLQGIGLFPVHLLQLSEISFALFMRIFYARTPREYAEASAPPFLDYGQELPPVILIFVIVLVYSSITPIILPFGAIYFFLGYLTYKYLLLHVYFHPYETSGLVWPKIFHRIIIGLYIYQLMMIGYLSLRNRYDMAFSLFPLLGVTTLYWYYVNEAYARMVAFIPLKTLREEGSIVDDDSSFAPSTSNSPNSSNDESSQITSPNADKGKINSLSDMEIYRAAPDLYTDYSQPPMTLYDGVLNTGMRNYGAPALVGILPWLWLPVKRDKPNEVNKPGFFRHLLGLNNQSNRSTVVPYDEELTRRAVKKLVESGP</sequence>
<comment type="caution">
    <text evidence="1">The sequence shown here is derived from an EMBL/GenBank/DDBJ whole genome shotgun (WGS) entry which is preliminary data.</text>
</comment>
<organism evidence="1 2">
    <name type="scientific">Cetraspora pellucida</name>
    <dbReference type="NCBI Taxonomy" id="1433469"/>
    <lineage>
        <taxon>Eukaryota</taxon>
        <taxon>Fungi</taxon>
        <taxon>Fungi incertae sedis</taxon>
        <taxon>Mucoromycota</taxon>
        <taxon>Glomeromycotina</taxon>
        <taxon>Glomeromycetes</taxon>
        <taxon>Diversisporales</taxon>
        <taxon>Gigasporaceae</taxon>
        <taxon>Cetraspora</taxon>
    </lineage>
</organism>
<evidence type="ECO:0000313" key="2">
    <source>
        <dbReference type="Proteomes" id="UP000789366"/>
    </source>
</evidence>